<dbReference type="AlphaFoldDB" id="A0ABC8IY36"/>
<dbReference type="EMBL" id="CAKOAT010063599">
    <property type="protein sequence ID" value="CAH8306070.1"/>
    <property type="molecule type" value="Genomic_DNA"/>
</dbReference>
<dbReference type="Proteomes" id="UP001642260">
    <property type="component" value="Unassembled WGS sequence"/>
</dbReference>
<accession>A0ABC8IY36</accession>
<dbReference type="InterPro" id="IPR012340">
    <property type="entry name" value="NA-bd_OB-fold"/>
</dbReference>
<evidence type="ECO:0000313" key="2">
    <source>
        <dbReference type="Proteomes" id="UP001642260"/>
    </source>
</evidence>
<protein>
    <recommendedName>
        <fullName evidence="3">Replication factor A C-terminal domain-containing protein</fullName>
    </recommendedName>
</protein>
<comment type="caution">
    <text evidence="1">The sequence shown here is derived from an EMBL/GenBank/DDBJ whole genome shotgun (WGS) entry which is preliminary data.</text>
</comment>
<evidence type="ECO:0008006" key="3">
    <source>
        <dbReference type="Google" id="ProtNLM"/>
    </source>
</evidence>
<dbReference type="PANTHER" id="PTHR47165">
    <property type="entry name" value="OS03G0429900 PROTEIN"/>
    <property type="match status" value="1"/>
</dbReference>
<gene>
    <name evidence="1" type="ORF">ERUC_LOCUS4197</name>
</gene>
<dbReference type="PANTHER" id="PTHR47165:SF4">
    <property type="entry name" value="OS03G0429900 PROTEIN"/>
    <property type="match status" value="1"/>
</dbReference>
<reference evidence="1 2" key="1">
    <citation type="submission" date="2022-03" db="EMBL/GenBank/DDBJ databases">
        <authorList>
            <person name="Macdonald S."/>
            <person name="Ahmed S."/>
            <person name="Newling K."/>
        </authorList>
    </citation>
    <scope>NUCLEOTIDE SEQUENCE [LARGE SCALE GENOMIC DNA]</scope>
</reference>
<proteinExistence type="predicted"/>
<dbReference type="Gene3D" id="2.40.50.140">
    <property type="entry name" value="Nucleic acid-binding proteins"/>
    <property type="match status" value="2"/>
</dbReference>
<sequence>MENSYTLLADLKAGICFNAVEVRLLRFWEARNVRKGGELKSVDLLFVDENLLDLANTGKQLPDVIGEVNAIRSTITNLIAGSQCVMLTLRLHSGENVCIRMFDSMAVAFHSKFDGYEKEPKIILVTSVNPKIVGGRLFMNATFGTHLYFDSETAVGKEVYNTLVGEGSSQSSSSSKIVHAQKIEPLTVSELNHFINTADSQIIEFLCTAKITGIQQEDGWSYIGCSKCSKKLVREVSSFTCVSHNETNVVATLIANIIYIRYRVTLSVSDHTDTASFLGFDMEMAKLTNIQASKAAQIVVRHEVNH</sequence>
<organism evidence="1 2">
    <name type="scientific">Eruca vesicaria subsp. sativa</name>
    <name type="common">Garden rocket</name>
    <name type="synonym">Eruca sativa</name>
    <dbReference type="NCBI Taxonomy" id="29727"/>
    <lineage>
        <taxon>Eukaryota</taxon>
        <taxon>Viridiplantae</taxon>
        <taxon>Streptophyta</taxon>
        <taxon>Embryophyta</taxon>
        <taxon>Tracheophyta</taxon>
        <taxon>Spermatophyta</taxon>
        <taxon>Magnoliopsida</taxon>
        <taxon>eudicotyledons</taxon>
        <taxon>Gunneridae</taxon>
        <taxon>Pentapetalae</taxon>
        <taxon>rosids</taxon>
        <taxon>malvids</taxon>
        <taxon>Brassicales</taxon>
        <taxon>Brassicaceae</taxon>
        <taxon>Brassiceae</taxon>
        <taxon>Eruca</taxon>
    </lineage>
</organism>
<dbReference type="SUPFAM" id="SSF50249">
    <property type="entry name" value="Nucleic acid-binding proteins"/>
    <property type="match status" value="1"/>
</dbReference>
<name>A0ABC8IY36_ERUVS</name>
<keyword evidence="2" id="KW-1185">Reference proteome</keyword>
<evidence type="ECO:0000313" key="1">
    <source>
        <dbReference type="EMBL" id="CAH8306070.1"/>
    </source>
</evidence>